<feature type="active site" evidence="6">
    <location>
        <position position="1079"/>
    </location>
</feature>
<feature type="region of interest" description="Disordered" evidence="7">
    <location>
        <begin position="793"/>
        <end position="824"/>
    </location>
</feature>
<comment type="similarity">
    <text evidence="1">Belongs to the pectinesterase family.</text>
</comment>
<comment type="caution">
    <text evidence="9">The sequence shown here is derived from an EMBL/GenBank/DDBJ whole genome shotgun (WGS) entry which is preliminary data.</text>
</comment>
<dbReference type="PROSITE" id="PS50853">
    <property type="entry name" value="FN3"/>
    <property type="match status" value="3"/>
</dbReference>
<feature type="active site" evidence="6">
    <location>
        <position position="649"/>
    </location>
</feature>
<gene>
    <name evidence="9" type="ORF">P5G52_01515</name>
</gene>
<keyword evidence="4" id="KW-0326">Glycosidase</keyword>
<dbReference type="InterPro" id="IPR033131">
    <property type="entry name" value="Pectinesterase_Asp_AS"/>
</dbReference>
<dbReference type="InterPro" id="IPR012334">
    <property type="entry name" value="Pectin_lyas_fold"/>
</dbReference>
<dbReference type="Gene3D" id="2.160.20.10">
    <property type="entry name" value="Single-stranded right-handed beta-helix, Pectin lyase-like"/>
    <property type="match status" value="2"/>
</dbReference>
<evidence type="ECO:0000256" key="7">
    <source>
        <dbReference type="SAM" id="MobiDB-lite"/>
    </source>
</evidence>
<dbReference type="SUPFAM" id="SSF49265">
    <property type="entry name" value="Fibronectin type III"/>
    <property type="match status" value="4"/>
</dbReference>
<evidence type="ECO:0000313" key="10">
    <source>
        <dbReference type="Proteomes" id="UP001174209"/>
    </source>
</evidence>
<evidence type="ECO:0000313" key="9">
    <source>
        <dbReference type="EMBL" id="MDN4609536.1"/>
    </source>
</evidence>
<name>A0ABT8JWI4_9MICC</name>
<dbReference type="EMBL" id="JAROCG010000001">
    <property type="protein sequence ID" value="MDN4609536.1"/>
    <property type="molecule type" value="Genomic_DNA"/>
</dbReference>
<dbReference type="RefSeq" id="WP_301224223.1">
    <property type="nucleotide sequence ID" value="NZ_JAROCG010000001.1"/>
</dbReference>
<keyword evidence="5" id="KW-0624">Polysaccharide degradation</keyword>
<dbReference type="InterPro" id="IPR003961">
    <property type="entry name" value="FN3_dom"/>
</dbReference>
<feature type="compositionally biased region" description="Polar residues" evidence="7">
    <location>
        <begin position="364"/>
        <end position="381"/>
    </location>
</feature>
<feature type="domain" description="Fibronectin type-III" evidence="8">
    <location>
        <begin position="285"/>
        <end position="381"/>
    </location>
</feature>
<dbReference type="Proteomes" id="UP001174209">
    <property type="component" value="Unassembled WGS sequence"/>
</dbReference>
<dbReference type="PROSITE" id="PS00503">
    <property type="entry name" value="PECTINESTERASE_2"/>
    <property type="match status" value="2"/>
</dbReference>
<dbReference type="PANTHER" id="PTHR31321:SF57">
    <property type="entry name" value="PECTINESTERASE 53-RELATED"/>
    <property type="match status" value="1"/>
</dbReference>
<evidence type="ECO:0000256" key="2">
    <source>
        <dbReference type="ARBA" id="ARBA00022801"/>
    </source>
</evidence>
<feature type="compositionally biased region" description="Low complexity" evidence="7">
    <location>
        <begin position="807"/>
        <end position="821"/>
    </location>
</feature>
<dbReference type="Gene3D" id="2.60.40.10">
    <property type="entry name" value="Immunoglobulins"/>
    <property type="match status" value="6"/>
</dbReference>
<keyword evidence="2" id="KW-0378">Hydrolase</keyword>
<evidence type="ECO:0000259" key="8">
    <source>
        <dbReference type="PROSITE" id="PS50853"/>
    </source>
</evidence>
<dbReference type="SMART" id="SM00060">
    <property type="entry name" value="FN3"/>
    <property type="match status" value="5"/>
</dbReference>
<dbReference type="CDD" id="cd00063">
    <property type="entry name" value="FN3"/>
    <property type="match status" value="2"/>
</dbReference>
<feature type="region of interest" description="Disordered" evidence="7">
    <location>
        <begin position="364"/>
        <end position="394"/>
    </location>
</feature>
<organism evidence="9 10">
    <name type="scientific">Arthrobacter burdickii</name>
    <dbReference type="NCBI Taxonomy" id="3035920"/>
    <lineage>
        <taxon>Bacteria</taxon>
        <taxon>Bacillati</taxon>
        <taxon>Actinomycetota</taxon>
        <taxon>Actinomycetes</taxon>
        <taxon>Micrococcales</taxon>
        <taxon>Micrococcaceae</taxon>
        <taxon>Arthrobacter</taxon>
    </lineage>
</organism>
<dbReference type="InterPro" id="IPR013783">
    <property type="entry name" value="Ig-like_fold"/>
</dbReference>
<accession>A0ABT8JWI4</accession>
<keyword evidence="3" id="KW-0063">Aspartyl esterase</keyword>
<dbReference type="Pfam" id="PF01095">
    <property type="entry name" value="Pectinesterase"/>
    <property type="match status" value="2"/>
</dbReference>
<feature type="region of interest" description="Disordered" evidence="7">
    <location>
        <begin position="1215"/>
        <end position="1237"/>
    </location>
</feature>
<sequence length="1237" mass="128366">MTKLITSSDKTRIKLDWTNNSEKDLAGYLVYRANTADGTYTKLTSTPRKGSDYPDTTAQVGLTSFYKVTAVDNSGNESAPVAISNVRKDGVAPAVPVKSTGTRTAAGVLLDWADNAEADLGGYVVSRATSSSGTYTKLTSTPIRDSTFTDTTAVADKVYYYRITAVDLGGYSSKPAQVSVAVVVVDVTAPAAVTGVTATGSATGIGLVWKPVTATDLAGYVVYRAASLDGEYTKLTATPQTSLTYNDTTTPMSVVFFYKVAAVDKSGNESATSSPVSAAVKDTTAPALPGGLTATGTDDSVTLDWADNTETDLTGYQVTRSTTATGTYAPLTETPLTDSTYTDTTATPGTAFFYKVTAIDAAGNTSPAASTEGTRTVTKDTTAPALPGGLTATGTDDSVTLDWADNTETDLTGYQITRSTTATGTYAPLTETPLTDSTYTDTTATPGTAFFYKVTAIDAAGNTSPAASTEGTRTVTKAPVAGANLTVASDGSGDHTTIAAALTAAPANSAVPFVIAIKPGTYREVVNVTKPNVTLAGAGEKPEDVVITYDNAAGTPKPDGTGTYGTSGSATVLIKANNVTTRNLTIENAYKETGTGSEQAVALKTSGDRLVFDTVRLIGDQDTLYVDSPAAGTTARSYFTNSYVEGDVDFIFGRGTAVFDKSTLMASTRGSTSNNGYLTAASTDKSLGFGYLITDSTVLSDAPAGTFHLGRPWQPSGDANAVAQVVIRDTALPAAIKSSPWTDMAANFSWRNARFFEYNNAGPGAVTNPDRPQLSAADAAKYTKWTYLAGNDGWNPTGQTPPPPPADTTAPAVPATPTATAGDSSVELTWTANTDEDLAGYNLYRSTGTTTAPTAANRINTDLLTAPTYMDRTAANGSTYTYVLTAVDRAGNESAVSAPVAGSPVGVPLPAHDILVAADGTGQYTTVQAAVAAATAGTVAKPTVIAVKPGTYRGLVDVSKNWVTIIGTTGDARDVVISYDNAALTINPATGTAYGTGGSQTMLVKGNNVTVKNVTIENAYKETGVNGEQAVALKTTGDRLVFNNVRLLGNQDTLLADSGDAPIISRSYFVNSYIQGDVDFIFGRGTAVFQNSTINALSRGSSSNNGYVFAPSTSDKNPNGFLLVDSTITSNASANTFSLARPWRGWTDGYTKNGIVYNSRGQVTIRNTDLPAAVRVAQPWADMAPNLWTDGRFFEYQNTGAGATINANRPQLTDEQAAGATPQQYLTGADGWNPTAG</sequence>
<protein>
    <submittedName>
        <fullName evidence="9">Pectinesterase family protein</fullName>
    </submittedName>
</protein>
<reference evidence="9" key="1">
    <citation type="submission" date="2023-06" db="EMBL/GenBank/DDBJ databases">
        <title>MT1 and MT2 Draft Genomes of Novel Species.</title>
        <authorList>
            <person name="Venkateswaran K."/>
        </authorList>
    </citation>
    <scope>NUCLEOTIDE SEQUENCE</scope>
    <source>
        <strain evidence="9">IIF3SC-B10</strain>
    </source>
</reference>
<dbReference type="SUPFAM" id="SSF51126">
    <property type="entry name" value="Pectin lyase-like"/>
    <property type="match status" value="2"/>
</dbReference>
<evidence type="ECO:0000256" key="4">
    <source>
        <dbReference type="ARBA" id="ARBA00023295"/>
    </source>
</evidence>
<feature type="domain" description="Fibronectin type-III" evidence="8">
    <location>
        <begin position="383"/>
        <end position="479"/>
    </location>
</feature>
<evidence type="ECO:0000256" key="3">
    <source>
        <dbReference type="ARBA" id="ARBA00023085"/>
    </source>
</evidence>
<feature type="region of interest" description="Disordered" evidence="7">
    <location>
        <begin position="269"/>
        <end position="294"/>
    </location>
</feature>
<keyword evidence="10" id="KW-1185">Reference proteome</keyword>
<keyword evidence="5" id="KW-0119">Carbohydrate metabolism</keyword>
<evidence type="ECO:0000256" key="1">
    <source>
        <dbReference type="ARBA" id="ARBA00008891"/>
    </source>
</evidence>
<dbReference type="InterPro" id="IPR011050">
    <property type="entry name" value="Pectin_lyase_fold/virulence"/>
</dbReference>
<evidence type="ECO:0000256" key="6">
    <source>
        <dbReference type="PROSITE-ProRule" id="PRU10040"/>
    </source>
</evidence>
<dbReference type="PANTHER" id="PTHR31321">
    <property type="entry name" value="ACYL-COA THIOESTER HYDROLASE YBHC-RELATED"/>
    <property type="match status" value="1"/>
</dbReference>
<proteinExistence type="inferred from homology"/>
<dbReference type="InterPro" id="IPR000070">
    <property type="entry name" value="Pectinesterase_cat"/>
</dbReference>
<evidence type="ECO:0000256" key="5">
    <source>
        <dbReference type="ARBA" id="ARBA00023326"/>
    </source>
</evidence>
<dbReference type="InterPro" id="IPR036116">
    <property type="entry name" value="FN3_sf"/>
</dbReference>
<feature type="domain" description="Fibronectin type-III" evidence="8">
    <location>
        <begin position="189"/>
        <end position="283"/>
    </location>
</feature>